<keyword evidence="2" id="KW-0238">DNA-binding</keyword>
<dbReference type="SMART" id="SM00345">
    <property type="entry name" value="HTH_GNTR"/>
    <property type="match status" value="1"/>
</dbReference>
<dbReference type="PROSITE" id="PS50949">
    <property type="entry name" value="HTH_GNTR"/>
    <property type="match status" value="1"/>
</dbReference>
<evidence type="ECO:0000256" key="3">
    <source>
        <dbReference type="ARBA" id="ARBA00023163"/>
    </source>
</evidence>
<dbReference type="PRINTS" id="PR00035">
    <property type="entry name" value="HTHGNTR"/>
</dbReference>
<organism evidence="5 6">
    <name type="scientific">Enterocloster bolteae (strain ATCC BAA-613 / DSM 15670 / CCUG 46953 / JCM 12243 / WAL 16351)</name>
    <name type="common">Clostridium bolteae</name>
    <dbReference type="NCBI Taxonomy" id="411902"/>
    <lineage>
        <taxon>Bacteria</taxon>
        <taxon>Bacillati</taxon>
        <taxon>Bacillota</taxon>
        <taxon>Clostridia</taxon>
        <taxon>Lachnospirales</taxon>
        <taxon>Lachnospiraceae</taxon>
        <taxon>Enterocloster</taxon>
    </lineage>
</organism>
<dbReference type="InterPro" id="IPR036388">
    <property type="entry name" value="WH-like_DNA-bd_sf"/>
</dbReference>
<dbReference type="GO" id="GO:0003677">
    <property type="term" value="F:DNA binding"/>
    <property type="evidence" value="ECO:0007669"/>
    <property type="project" value="UniProtKB-KW"/>
</dbReference>
<dbReference type="CDD" id="cd07377">
    <property type="entry name" value="WHTH_GntR"/>
    <property type="match status" value="1"/>
</dbReference>
<dbReference type="HOGENOM" id="CLU_017584_9_5_9"/>
<gene>
    <name evidence="5" type="ORF">CLOBOL_07220</name>
</gene>
<dbReference type="Gene3D" id="1.20.120.530">
    <property type="entry name" value="GntR ligand-binding domain-like"/>
    <property type="match status" value="1"/>
</dbReference>
<dbReference type="InterPro" id="IPR000524">
    <property type="entry name" value="Tscrpt_reg_HTH_GntR"/>
</dbReference>
<dbReference type="PaxDb" id="411902-CLOBOL_07220"/>
<keyword evidence="3" id="KW-0804">Transcription</keyword>
<dbReference type="PANTHER" id="PTHR43537:SF5">
    <property type="entry name" value="UXU OPERON TRANSCRIPTIONAL REGULATOR"/>
    <property type="match status" value="1"/>
</dbReference>
<dbReference type="Proteomes" id="UP000005396">
    <property type="component" value="Unassembled WGS sequence"/>
</dbReference>
<evidence type="ECO:0000313" key="5">
    <source>
        <dbReference type="EMBL" id="EDP12466.1"/>
    </source>
</evidence>
<dbReference type="InterPro" id="IPR008920">
    <property type="entry name" value="TF_FadR/GntR_C"/>
</dbReference>
<dbReference type="SUPFAM" id="SSF46785">
    <property type="entry name" value="Winged helix' DNA-binding domain"/>
    <property type="match status" value="1"/>
</dbReference>
<dbReference type="Gene3D" id="1.10.10.10">
    <property type="entry name" value="Winged helix-like DNA-binding domain superfamily/Winged helix DNA-binding domain"/>
    <property type="match status" value="1"/>
</dbReference>
<reference evidence="5 6" key="1">
    <citation type="submission" date="2007-08" db="EMBL/GenBank/DDBJ databases">
        <authorList>
            <person name="Fulton L."/>
            <person name="Clifton S."/>
            <person name="Fulton B."/>
            <person name="Xu J."/>
            <person name="Minx P."/>
            <person name="Pepin K.H."/>
            <person name="Johnson M."/>
            <person name="Thiruvilangam P."/>
            <person name="Bhonagiri V."/>
            <person name="Nash W.E."/>
            <person name="Mardis E.R."/>
            <person name="Wilson R.K."/>
        </authorList>
    </citation>
    <scope>NUCLEOTIDE SEQUENCE [LARGE SCALE GENOMIC DNA]</scope>
    <source>
        <strain evidence="6">ATCC BAA-613 / DSM 15670 / CCUG 46953 / JCM 12243 / WAL 16351</strain>
    </source>
</reference>
<evidence type="ECO:0000259" key="4">
    <source>
        <dbReference type="PROSITE" id="PS50949"/>
    </source>
</evidence>
<dbReference type="PANTHER" id="PTHR43537">
    <property type="entry name" value="TRANSCRIPTIONAL REGULATOR, GNTR FAMILY"/>
    <property type="match status" value="1"/>
</dbReference>
<evidence type="ECO:0000313" key="6">
    <source>
        <dbReference type="Proteomes" id="UP000005396"/>
    </source>
</evidence>
<dbReference type="GO" id="GO:0003700">
    <property type="term" value="F:DNA-binding transcription factor activity"/>
    <property type="evidence" value="ECO:0007669"/>
    <property type="project" value="InterPro"/>
</dbReference>
<dbReference type="Pfam" id="PF00392">
    <property type="entry name" value="GntR"/>
    <property type="match status" value="1"/>
</dbReference>
<dbReference type="InterPro" id="IPR036390">
    <property type="entry name" value="WH_DNA-bd_sf"/>
</dbReference>
<proteinExistence type="predicted"/>
<protein>
    <recommendedName>
        <fullName evidence="4">HTH gntR-type domain-containing protein</fullName>
    </recommendedName>
</protein>
<keyword evidence="1" id="KW-0805">Transcription regulation</keyword>
<accession>A8S5I6</accession>
<reference evidence="5 6" key="2">
    <citation type="submission" date="2007-09" db="EMBL/GenBank/DDBJ databases">
        <title>Draft genome sequence of Clostridium bolteae (ATCC BAA-613).</title>
        <authorList>
            <person name="Sudarsanam P."/>
            <person name="Ley R."/>
            <person name="Guruge J."/>
            <person name="Turnbaugh P.J."/>
            <person name="Mahowald M."/>
            <person name="Liep D."/>
            <person name="Gordon J."/>
        </authorList>
    </citation>
    <scope>NUCLEOTIDE SEQUENCE [LARGE SCALE GENOMIC DNA]</scope>
    <source>
        <strain evidence="6">ATCC BAA-613 / DSM 15670 / CCUG 46953 / JCM 12243 / WAL 16351</strain>
    </source>
</reference>
<dbReference type="eggNOG" id="COG2186">
    <property type="taxonomic scope" value="Bacteria"/>
</dbReference>
<evidence type="ECO:0000256" key="1">
    <source>
        <dbReference type="ARBA" id="ARBA00023015"/>
    </source>
</evidence>
<comment type="caution">
    <text evidence="5">The sequence shown here is derived from an EMBL/GenBank/DDBJ whole genome shotgun (WGS) entry which is preliminary data.</text>
</comment>
<sequence>MERESINMECEPLKKVTLTEQIMEQIAGMITSGQLKPGDKLPNERDLAELFGVTRSRIREALRALSLVGMLTIKPGDGSFVSEEGTKVPEETVMWMYYQEMNKHDEIYAARNLIETEVYLTCYDNRTPEILERLDGFRDRLLDVETEEITAEAFCQLLTDIDTYVGDVCGNGIYARLMQIMVLMRKESAMKILSLASSKESAVFYRCKILNSFHQDDRNKVKKCLNDFFKYSIREISIQE</sequence>
<name>A8S5I6_ENTBW</name>
<feature type="domain" description="HTH gntR-type" evidence="4">
    <location>
        <begin position="16"/>
        <end position="84"/>
    </location>
</feature>
<dbReference type="RefSeq" id="WP_007038669.1">
    <property type="nucleotide sequence ID" value="NZ_DS480725.1"/>
</dbReference>
<dbReference type="EMBL" id="ABCC02000076">
    <property type="protein sequence ID" value="EDP12466.1"/>
    <property type="molecule type" value="Genomic_DNA"/>
</dbReference>
<evidence type="ECO:0000256" key="2">
    <source>
        <dbReference type="ARBA" id="ARBA00023125"/>
    </source>
</evidence>
<dbReference type="AlphaFoldDB" id="A8S5I6"/>